<feature type="compositionally biased region" description="Low complexity" evidence="1">
    <location>
        <begin position="843"/>
        <end position="885"/>
    </location>
</feature>
<accession>A0A517LFF2</accession>
<sequence length="939" mass="101471">MWSSALKSFSSNIHSTYKVSDSPSSTTGTWTIYEAKHKTSGKLASVFVFEKKSLESSGGGLGGRSNAASLKRVHEEVVERLKREASSLARLRHPSILELVEPVEVTRSGGLTFATEPVTASLAGLLKEKDEQERAGGVGGRSSRYVVDDQDGRGKRRREVEIDELEIQKGLLQIGKGLEFMHESAGLVHGNLTPNAIFVNAKGDWKISGLGFSGKSETFTGATSAPPIALSEILNFDPRLPRFIQLDPDYTSPDFVLDGNATSAADMFSLGLLIIALYNSPHKSPLETNMSISSYKRIFSSSASVPASSNNFLSSVALARPVNVLLSRLITRRPAQRMNAREFQQAEYFDNILVSTIRFLESLPEKTPNEKSQFLRGLPRIINQFPRTVLEKKVLPALLDEMKDKELIALILQNIFKMLKLMPSGKRAFTERVSPRLREIFLTPTTTKKDAPPERDSAKEAGLVIILENMDIISENTNGKEFKDDIWPIIQLSMESPTHSLVDASLGTLSVILSVLDFSTIKNEVFPVIAAVFTKTSSLGIKIRGLEALQVLCGGASGLDGTSGDGLDGLDQSVKNKKKPQQSAILDKYTIQEKVVPLLKGIKTKEPAVMMAALDVFKEVGKIADADFLAMDALPILWAFSLGPLLNLQQFQSFMTLIKSLSVRIEQEQTRKLQEMGSANSASANRADLMSGMGSNRTNGLDSTHEDDGDFESLVLGRQKQQSDPSDPWASAQSSTSRPAAPRNSSGLGASPSATFSWSTPPPQSVPKTLATNGAASHAITPDRSLSSFTPLQPASATMNSPSFSQPLQPSRPMNHTSSNPSAFPQQAGRAVDWSAAGTSNWSATPSINPAPSISSNPWASSTTQHGQPQISSPSYSQPQSSAFSIPPPPSSPYSTFSIAPPPSGGVSRQPSYNAAAPAHQQQQQLGQKQGMDKYESLL</sequence>
<dbReference type="InterPro" id="IPR011009">
    <property type="entry name" value="Kinase-like_dom_sf"/>
</dbReference>
<dbReference type="PANTHER" id="PTHR12984:SF6">
    <property type="entry name" value="SCY1-LIKE PROTEIN 2"/>
    <property type="match status" value="1"/>
</dbReference>
<evidence type="ECO:0000313" key="4">
    <source>
        <dbReference type="Proteomes" id="UP000316270"/>
    </source>
</evidence>
<dbReference type="InterPro" id="IPR011989">
    <property type="entry name" value="ARM-like"/>
</dbReference>
<feature type="region of interest" description="Disordered" evidence="1">
    <location>
        <begin position="130"/>
        <end position="152"/>
    </location>
</feature>
<feature type="compositionally biased region" description="Polar residues" evidence="1">
    <location>
        <begin position="693"/>
        <end position="702"/>
    </location>
</feature>
<proteinExistence type="predicted"/>
<gene>
    <name evidence="3" type="ORF">FKW77_004970</name>
</gene>
<dbReference type="InterPro" id="IPR000719">
    <property type="entry name" value="Prot_kinase_dom"/>
</dbReference>
<organism evidence="3 4">
    <name type="scientific">Venturia effusa</name>
    <dbReference type="NCBI Taxonomy" id="50376"/>
    <lineage>
        <taxon>Eukaryota</taxon>
        <taxon>Fungi</taxon>
        <taxon>Dikarya</taxon>
        <taxon>Ascomycota</taxon>
        <taxon>Pezizomycotina</taxon>
        <taxon>Dothideomycetes</taxon>
        <taxon>Pleosporomycetidae</taxon>
        <taxon>Venturiales</taxon>
        <taxon>Venturiaceae</taxon>
        <taxon>Venturia</taxon>
    </lineage>
</organism>
<dbReference type="AlphaFoldDB" id="A0A517LFF2"/>
<evidence type="ECO:0000259" key="2">
    <source>
        <dbReference type="PROSITE" id="PS50011"/>
    </source>
</evidence>
<keyword evidence="4" id="KW-1185">Reference proteome</keyword>
<dbReference type="STRING" id="50376.A0A517LFF2"/>
<dbReference type="SMART" id="SM00220">
    <property type="entry name" value="S_TKc"/>
    <property type="match status" value="1"/>
</dbReference>
<dbReference type="OrthoDB" id="79687at2759"/>
<dbReference type="Proteomes" id="UP000316270">
    <property type="component" value="Chromosome 11"/>
</dbReference>
<feature type="region of interest" description="Disordered" evidence="1">
    <location>
        <begin position="672"/>
        <end position="939"/>
    </location>
</feature>
<dbReference type="Gene3D" id="1.10.510.10">
    <property type="entry name" value="Transferase(Phosphotransferase) domain 1"/>
    <property type="match status" value="1"/>
</dbReference>
<dbReference type="GO" id="GO:0004672">
    <property type="term" value="F:protein kinase activity"/>
    <property type="evidence" value="ECO:0007669"/>
    <property type="project" value="InterPro"/>
</dbReference>
<protein>
    <recommendedName>
        <fullName evidence="2">Protein kinase domain-containing protein</fullName>
    </recommendedName>
</protein>
<dbReference type="PROSITE" id="PS50011">
    <property type="entry name" value="PROTEIN_KINASE_DOM"/>
    <property type="match status" value="1"/>
</dbReference>
<feature type="domain" description="Protein kinase" evidence="2">
    <location>
        <begin position="32"/>
        <end position="349"/>
    </location>
</feature>
<dbReference type="PANTHER" id="PTHR12984">
    <property type="entry name" value="SCY1-RELATED S/T PROTEIN KINASE-LIKE"/>
    <property type="match status" value="1"/>
</dbReference>
<dbReference type="Gene3D" id="3.30.200.20">
    <property type="entry name" value="Phosphorylase Kinase, domain 1"/>
    <property type="match status" value="1"/>
</dbReference>
<feature type="compositionally biased region" description="Polar residues" evidence="1">
    <location>
        <begin position="784"/>
        <end position="825"/>
    </location>
</feature>
<evidence type="ECO:0000256" key="1">
    <source>
        <dbReference type="SAM" id="MobiDB-lite"/>
    </source>
</evidence>
<dbReference type="EMBL" id="CP042195">
    <property type="protein sequence ID" value="QDS74367.1"/>
    <property type="molecule type" value="Genomic_DNA"/>
</dbReference>
<feature type="compositionally biased region" description="Polar residues" evidence="1">
    <location>
        <begin position="719"/>
        <end position="759"/>
    </location>
</feature>
<dbReference type="Gene3D" id="1.25.10.10">
    <property type="entry name" value="Leucine-rich Repeat Variant"/>
    <property type="match status" value="1"/>
</dbReference>
<feature type="compositionally biased region" description="Polar residues" evidence="1">
    <location>
        <begin position="766"/>
        <end position="775"/>
    </location>
</feature>
<dbReference type="InterPro" id="IPR016024">
    <property type="entry name" value="ARM-type_fold"/>
</dbReference>
<dbReference type="SUPFAM" id="SSF48371">
    <property type="entry name" value="ARM repeat"/>
    <property type="match status" value="1"/>
</dbReference>
<dbReference type="CDD" id="cd14011">
    <property type="entry name" value="PK_SCY1_like"/>
    <property type="match status" value="1"/>
</dbReference>
<dbReference type="GO" id="GO:0005524">
    <property type="term" value="F:ATP binding"/>
    <property type="evidence" value="ECO:0007669"/>
    <property type="project" value="InterPro"/>
</dbReference>
<reference evidence="3 4" key="1">
    <citation type="submission" date="2019-07" db="EMBL/GenBank/DDBJ databases">
        <title>Finished genome of Venturia effusa.</title>
        <authorList>
            <person name="Young C.A."/>
            <person name="Cox M.P."/>
            <person name="Ganley A.R.D."/>
            <person name="David W.J."/>
        </authorList>
    </citation>
    <scope>NUCLEOTIDE SEQUENCE [LARGE SCALE GENOMIC DNA]</scope>
    <source>
        <strain evidence="4">albino</strain>
    </source>
</reference>
<evidence type="ECO:0000313" key="3">
    <source>
        <dbReference type="EMBL" id="QDS74367.1"/>
    </source>
</evidence>
<dbReference type="SUPFAM" id="SSF56112">
    <property type="entry name" value="Protein kinase-like (PK-like)"/>
    <property type="match status" value="1"/>
</dbReference>
<name>A0A517LFF2_9PEZI</name>
<dbReference type="InterPro" id="IPR051177">
    <property type="entry name" value="CIK-Related_Protein"/>
</dbReference>
<feature type="compositionally biased region" description="Low complexity" evidence="1">
    <location>
        <begin position="915"/>
        <end position="930"/>
    </location>
</feature>
<dbReference type="Pfam" id="PF00069">
    <property type="entry name" value="Pkinase"/>
    <property type="match status" value="1"/>
</dbReference>